<reference evidence="3" key="1">
    <citation type="journal article" date="2016" name="Nat. Commun.">
        <title>Genome analysis of three Pneumocystis species reveals adaptation mechanisms to life exclusively in mammalian hosts.</title>
        <authorList>
            <person name="Ma L."/>
            <person name="Chen Z."/>
            <person name="Huang D.W."/>
            <person name="Kutty G."/>
            <person name="Ishihara M."/>
            <person name="Wang H."/>
            <person name="Abouelleil A."/>
            <person name="Bishop L."/>
            <person name="Davey E."/>
            <person name="Deng R."/>
            <person name="Deng X."/>
            <person name="Fan L."/>
            <person name="Fantoni G."/>
            <person name="Fitzgerald M."/>
            <person name="Gogineni E."/>
            <person name="Goldberg J.M."/>
            <person name="Handley G."/>
            <person name="Hu X."/>
            <person name="Huber C."/>
            <person name="Jiao X."/>
            <person name="Jones K."/>
            <person name="Levin J.Z."/>
            <person name="Liu Y."/>
            <person name="Macdonald P."/>
            <person name="Melnikov A."/>
            <person name="Raley C."/>
            <person name="Sassi M."/>
            <person name="Sherman B.T."/>
            <person name="Song X."/>
            <person name="Sykes S."/>
            <person name="Tran B."/>
            <person name="Walsh L."/>
            <person name="Xia Y."/>
            <person name="Yang J."/>
            <person name="Young S."/>
            <person name="Zeng Q."/>
            <person name="Zheng X."/>
            <person name="Stephens R."/>
            <person name="Nusbaum C."/>
            <person name="Birren B.W."/>
            <person name="Azadi P."/>
            <person name="Lempicki R.A."/>
            <person name="Cuomo C.A."/>
            <person name="Kovacs J.A."/>
        </authorList>
    </citation>
    <scope>NUCLEOTIDE SEQUENCE [LARGE SCALE GENOMIC DNA]</scope>
    <source>
        <strain evidence="3">RU7</strain>
    </source>
</reference>
<proteinExistence type="predicted"/>
<dbReference type="AlphaFoldDB" id="A0A0W4ZTJ5"/>
<organism evidence="2 3">
    <name type="scientific">Pneumocystis jirovecii (strain RU7)</name>
    <name type="common">Human pneumocystis pneumonia agent</name>
    <dbReference type="NCBI Taxonomy" id="1408657"/>
    <lineage>
        <taxon>Eukaryota</taxon>
        <taxon>Fungi</taxon>
        <taxon>Dikarya</taxon>
        <taxon>Ascomycota</taxon>
        <taxon>Taphrinomycotina</taxon>
        <taxon>Pneumocystomycetes</taxon>
        <taxon>Pneumocystaceae</taxon>
        <taxon>Pneumocystis</taxon>
    </lineage>
</organism>
<dbReference type="STRING" id="1408657.A0A0W4ZTJ5"/>
<sequence length="402" mass="46342">MKKAGIHEKVEKNRLKNVKEIDDSSIQMITSKNKRNMYCTSDSKVSAMLPLKSCSEFQKINSNLNIKSNHSEQYLKENLLYEVEPKSNDLVKKNNFFHHSGFQLQKNPQKHFFTETNTLSQFQETDILSGKQQFPKFFHANDGFMSQDNHFLQDTNLPISLKSPRLISKNNSVQSLTISENKTPLSSPYTSPKKKHVENLENFSNIAYINDMMSLNVLQKSPKCTLYKQNSPKFTPKTLKTESRLVLTEVSDNTKFARTNRKILDLEISNTSLLALNDNLEKQTRRQMSEIKELRKKIITENLYITNSTSNSALSSDESESDSKLSQTSDSSITDHQRIIDNSLSFMKSLRRVLRLTKNLIKEGHQALRSPKNDIPIYLKVLNKNTDLQEINYKNETNFENS</sequence>
<evidence type="ECO:0000313" key="3">
    <source>
        <dbReference type="Proteomes" id="UP000053447"/>
    </source>
</evidence>
<keyword evidence="3" id="KW-1185">Reference proteome</keyword>
<comment type="caution">
    <text evidence="2">The sequence shown here is derived from an EMBL/GenBank/DDBJ whole genome shotgun (WGS) entry which is preliminary data.</text>
</comment>
<dbReference type="EMBL" id="LFWA01000004">
    <property type="protein sequence ID" value="KTW31714.1"/>
    <property type="molecule type" value="Genomic_DNA"/>
</dbReference>
<accession>A0A0W4ZTJ5</accession>
<protein>
    <submittedName>
        <fullName evidence="2">Uncharacterized protein</fullName>
    </submittedName>
</protein>
<dbReference type="eggNOG" id="ENOG502T9YT">
    <property type="taxonomic scope" value="Eukaryota"/>
</dbReference>
<name>A0A0W4ZTJ5_PNEJ7</name>
<gene>
    <name evidence="2" type="ORF">T551_00975</name>
</gene>
<dbReference type="RefSeq" id="XP_018230406.1">
    <property type="nucleotide sequence ID" value="XM_018373238.1"/>
</dbReference>
<dbReference type="GeneID" id="28939493"/>
<dbReference type="OrthoDB" id="2555519at2759"/>
<dbReference type="PANTHER" id="PTHR38701:SF1">
    <property type="entry name" value="UP-REGULATED DURING SEPTATION PROTEIN 1 DOMAIN-CONTAINING PROTEIN"/>
    <property type="match status" value="1"/>
</dbReference>
<dbReference type="Proteomes" id="UP000053447">
    <property type="component" value="Unassembled WGS sequence"/>
</dbReference>
<evidence type="ECO:0000313" key="2">
    <source>
        <dbReference type="EMBL" id="KTW31714.1"/>
    </source>
</evidence>
<dbReference type="PANTHER" id="PTHR38701">
    <property type="entry name" value="CHROMOSOME 8, WHOLE GENOME SHOTGUN SEQUENCE"/>
    <property type="match status" value="1"/>
</dbReference>
<dbReference type="VEuPathDB" id="FungiDB:T551_00975"/>
<feature type="region of interest" description="Disordered" evidence="1">
    <location>
        <begin position="310"/>
        <end position="332"/>
    </location>
</feature>
<evidence type="ECO:0000256" key="1">
    <source>
        <dbReference type="SAM" id="MobiDB-lite"/>
    </source>
</evidence>